<dbReference type="STRING" id="4097.A0A1S4BKQ5"/>
<keyword evidence="7" id="KW-0378">Hydrolase</keyword>
<keyword evidence="9" id="KW-1185">Reference proteome</keyword>
<dbReference type="RefSeq" id="XP_016489435.2">
    <property type="nucleotide sequence ID" value="XM_016633949.2"/>
</dbReference>
<keyword evidence="8" id="KW-0695">RNA-directed DNA polymerase</keyword>
<dbReference type="InterPro" id="IPR041373">
    <property type="entry name" value="RT_RNaseH"/>
</dbReference>
<dbReference type="GO" id="GO:0004519">
    <property type="term" value="F:endonuclease activity"/>
    <property type="evidence" value="ECO:0007669"/>
    <property type="project" value="UniProtKB-KW"/>
</dbReference>
<dbReference type="InterPro" id="IPR043128">
    <property type="entry name" value="Rev_trsase/Diguanyl_cyclase"/>
</dbReference>
<dbReference type="PROSITE" id="PS50994">
    <property type="entry name" value="INTEGRASE"/>
    <property type="match status" value="1"/>
</dbReference>
<dbReference type="FunFam" id="3.10.10.10:FF:000007">
    <property type="entry name" value="Retrovirus-related Pol polyprotein from transposon 17.6-like Protein"/>
    <property type="match status" value="1"/>
</dbReference>
<dbReference type="PROSITE" id="PS00141">
    <property type="entry name" value="ASP_PROTEASE"/>
    <property type="match status" value="1"/>
</dbReference>
<dbReference type="GO" id="GO:0006508">
    <property type="term" value="P:proteolysis"/>
    <property type="evidence" value="ECO:0007669"/>
    <property type="project" value="UniProtKB-KW"/>
</dbReference>
<dbReference type="InterPro" id="IPR036397">
    <property type="entry name" value="RNaseH_sf"/>
</dbReference>
<dbReference type="Pfam" id="PF00078">
    <property type="entry name" value="RVT_1"/>
    <property type="match status" value="1"/>
</dbReference>
<evidence type="ECO:0000256" key="1">
    <source>
        <dbReference type="ARBA" id="ARBA00012493"/>
    </source>
</evidence>
<dbReference type="InterPro" id="IPR001584">
    <property type="entry name" value="Integrase_cat-core"/>
</dbReference>
<dbReference type="Pfam" id="PF17917">
    <property type="entry name" value="RT_RNaseH"/>
    <property type="match status" value="1"/>
</dbReference>
<keyword evidence="3" id="KW-0808">Transferase</keyword>
<dbReference type="KEGG" id="nta:107809347"/>
<dbReference type="AlphaFoldDB" id="A0A1S4BKQ5"/>
<dbReference type="CDD" id="cd01647">
    <property type="entry name" value="RT_LTR"/>
    <property type="match status" value="1"/>
</dbReference>
<evidence type="ECO:0000256" key="2">
    <source>
        <dbReference type="ARBA" id="ARBA00022670"/>
    </source>
</evidence>
<reference evidence="9" key="1">
    <citation type="journal article" date="2014" name="Nat. Commun.">
        <title>The tobacco genome sequence and its comparison with those of tomato and potato.</title>
        <authorList>
            <person name="Sierro N."/>
            <person name="Battey J.N."/>
            <person name="Ouadi S."/>
            <person name="Bakaher N."/>
            <person name="Bovet L."/>
            <person name="Willig A."/>
            <person name="Goepfert S."/>
            <person name="Peitsch M.C."/>
            <person name="Ivanov N.V."/>
        </authorList>
    </citation>
    <scope>NUCLEOTIDE SEQUENCE [LARGE SCALE GENOMIC DNA]</scope>
</reference>
<dbReference type="GO" id="GO:0004190">
    <property type="term" value="F:aspartic-type endopeptidase activity"/>
    <property type="evidence" value="ECO:0007669"/>
    <property type="project" value="InterPro"/>
</dbReference>
<dbReference type="GO" id="GO:0015074">
    <property type="term" value="P:DNA integration"/>
    <property type="evidence" value="ECO:0007669"/>
    <property type="project" value="InterPro"/>
</dbReference>
<dbReference type="Gene3D" id="3.30.420.10">
    <property type="entry name" value="Ribonuclease H-like superfamily/Ribonuclease H"/>
    <property type="match status" value="1"/>
</dbReference>
<evidence type="ECO:0000256" key="5">
    <source>
        <dbReference type="ARBA" id="ARBA00022722"/>
    </source>
</evidence>
<dbReference type="Pfam" id="PF08284">
    <property type="entry name" value="RVP_2"/>
    <property type="match status" value="1"/>
</dbReference>
<dbReference type="GO" id="GO:0003676">
    <property type="term" value="F:nucleic acid binding"/>
    <property type="evidence" value="ECO:0007669"/>
    <property type="project" value="InterPro"/>
</dbReference>
<dbReference type="GO" id="GO:0003964">
    <property type="term" value="F:RNA-directed DNA polymerase activity"/>
    <property type="evidence" value="ECO:0007669"/>
    <property type="project" value="UniProtKB-KW"/>
</dbReference>
<dbReference type="PANTHER" id="PTHR37984">
    <property type="entry name" value="PROTEIN CBG26694"/>
    <property type="match status" value="1"/>
</dbReference>
<proteinExistence type="predicted"/>
<evidence type="ECO:0000313" key="10">
    <source>
        <dbReference type="RefSeq" id="XP_016489435.2"/>
    </source>
</evidence>
<gene>
    <name evidence="10" type="primary">LOC107809347</name>
</gene>
<evidence type="ECO:0000256" key="4">
    <source>
        <dbReference type="ARBA" id="ARBA00022695"/>
    </source>
</evidence>
<evidence type="ECO:0000313" key="9">
    <source>
        <dbReference type="Proteomes" id="UP000790787"/>
    </source>
</evidence>
<dbReference type="Pfam" id="PF24626">
    <property type="entry name" value="SH3_Tf2-1"/>
    <property type="match status" value="1"/>
</dbReference>
<dbReference type="InterPro" id="IPR050951">
    <property type="entry name" value="Retrovirus_Pol_polyprotein"/>
</dbReference>
<protein>
    <recommendedName>
        <fullName evidence="1">RNA-directed DNA polymerase</fullName>
        <ecNumber evidence="1">2.7.7.49</ecNumber>
    </recommendedName>
</protein>
<dbReference type="CDD" id="cd09274">
    <property type="entry name" value="RNase_HI_RT_Ty3"/>
    <property type="match status" value="1"/>
</dbReference>
<evidence type="ECO:0000256" key="3">
    <source>
        <dbReference type="ARBA" id="ARBA00022679"/>
    </source>
</evidence>
<dbReference type="FunFam" id="3.30.70.270:FF:000020">
    <property type="entry name" value="Transposon Tf2-6 polyprotein-like Protein"/>
    <property type="match status" value="1"/>
</dbReference>
<dbReference type="PANTHER" id="PTHR37984:SF5">
    <property type="entry name" value="PROTEIN NYNRIN-LIKE"/>
    <property type="match status" value="1"/>
</dbReference>
<dbReference type="CDD" id="cd00303">
    <property type="entry name" value="retropepsin_like"/>
    <property type="match status" value="1"/>
</dbReference>
<evidence type="ECO:0000256" key="7">
    <source>
        <dbReference type="ARBA" id="ARBA00022801"/>
    </source>
</evidence>
<evidence type="ECO:0000256" key="8">
    <source>
        <dbReference type="ARBA" id="ARBA00022918"/>
    </source>
</evidence>
<keyword evidence="6" id="KW-0255">Endonuclease</keyword>
<dbReference type="Proteomes" id="UP000790787">
    <property type="component" value="Chromosome 8"/>
</dbReference>
<keyword evidence="5" id="KW-0540">Nuclease</keyword>
<dbReference type="InterPro" id="IPR012337">
    <property type="entry name" value="RNaseH-like_sf"/>
</dbReference>
<organism evidence="9 10">
    <name type="scientific">Nicotiana tabacum</name>
    <name type="common">Common tobacco</name>
    <dbReference type="NCBI Taxonomy" id="4097"/>
    <lineage>
        <taxon>Eukaryota</taxon>
        <taxon>Viridiplantae</taxon>
        <taxon>Streptophyta</taxon>
        <taxon>Embryophyta</taxon>
        <taxon>Tracheophyta</taxon>
        <taxon>Spermatophyta</taxon>
        <taxon>Magnoliopsida</taxon>
        <taxon>eudicotyledons</taxon>
        <taxon>Gunneridae</taxon>
        <taxon>Pentapetalae</taxon>
        <taxon>asterids</taxon>
        <taxon>lamiids</taxon>
        <taxon>Solanales</taxon>
        <taxon>Solanaceae</taxon>
        <taxon>Nicotianoideae</taxon>
        <taxon>Nicotianeae</taxon>
        <taxon>Nicotiana</taxon>
    </lineage>
</organism>
<dbReference type="SUPFAM" id="SSF50630">
    <property type="entry name" value="Acid proteases"/>
    <property type="match status" value="1"/>
</dbReference>
<dbReference type="SUPFAM" id="SSF53098">
    <property type="entry name" value="Ribonuclease H-like"/>
    <property type="match status" value="1"/>
</dbReference>
<keyword evidence="4" id="KW-0548">Nucleotidyltransferase</keyword>
<dbReference type="RefSeq" id="XP_016489435.1">
    <property type="nucleotide sequence ID" value="XM_016633949.1"/>
</dbReference>
<dbReference type="InterPro" id="IPR056924">
    <property type="entry name" value="SH3_Tf2-1"/>
</dbReference>
<dbReference type="OMA" id="MCATISK"/>
<dbReference type="Gene3D" id="3.30.70.270">
    <property type="match status" value="2"/>
</dbReference>
<dbReference type="OrthoDB" id="1226041at2759"/>
<dbReference type="SMR" id="A0A1S4BKQ5"/>
<dbReference type="PaxDb" id="4097-A0A1S4BKQ5"/>
<dbReference type="Gene3D" id="2.40.70.10">
    <property type="entry name" value="Acid Proteases"/>
    <property type="match status" value="1"/>
</dbReference>
<dbReference type="GeneID" id="107809347"/>
<dbReference type="EC" id="2.7.7.49" evidence="1"/>
<accession>A0A1S4BKQ5</accession>
<sequence>MLIRNPNLDESHFISSFIGALKEEIRFGVKLFKPTTLRFAVEQARLQDKAIEASLKRTKVVIKTSLITGNPSSTKAPAATVVKPDSFRLSPKVYEYRKSNYLCYKCGKKYTQGHQCKKKQLNNMIGTRKVPTKTGEIKEEQSSAGLIIEGEVEQEVIEAVCLNGLSGANKGVNTILVWGTIGNRKLTVLIDSGSTHSFIDATTVKKSGYQAQPFPPVIVIVVDGNYVMCTSICTSYQWKMQSRPFQENLLIILLGGCDMVMGNDWMKKHNPTKFDHEKMCATISKKGNKLILQGITEEGKLTMITSGAMGKMLRKGQALITHLFMMSAVKAEEQDPIGEAIEEIQLLPEEELERQVKEMLTNGTIQHSQSPFSLPALLVKKKDGTWRFCVDYRGLNDITIKDKYQISTVDDLLDQLSGSVMFSKVDLRAGYHQIRMKVDDVYKTAFRTHMGHYEFKVMPFGLTNAPATFQALMNQSKVEYLGHIITVKGVSTDPSKIKAMVEWPKPNSVRALRGFLGLMGYYRKYVAKYGIICRPSTDLLRKEAFKWNEEADLAFEKLKRAMTSTPEGRPIAYFSKVLAPRHRGKSIYEKEYLALLNAVEKWRHYLQYKYFVVRTDHHSLKYLLEQRVTTAIQQKGLTKLLGLDYEVQYKKGAENRVAYSLSRQQEDSEVQRNQLQGALQSISISVLLWVQEITHSYEGDPKATEIISQMVVTQQGPSIWHYTANILRKKGKIYIGANGGLRTQLISTFYDSPSKDDHMAYPGLLQPLPIPNQAWSHISMDFIEGLPKSKNKEVILVVVDRLTKYAHFIALTHPYTAVFVVEVFWKKIHCLHGIPESIVIDRDKLSLGPLLETVIPAAEDTVTHRQQMQQLLKDNLTKAQEMMKYYADKRRTNREFQVGDLVYLKLQPYRQTSLALRRNLKLSSKYYGPYKILARIGKVSYKLDLPPESKVHPVFHVSLLKKKVGDRVVVQTTLPLTGEDGKFLVKPVAILQRQLIKRDNSVVVRKLKRLCKTFNTWSRMAFGAICEEPKRLEAIITNLEESSITDNNMDNSMNLSRGRAEFTEFLKLQDNDLRGASSQFPVKSWSKAMCEMRNKVEDNIWWRMIEYQDWALTLCPDIVASQEQLNINGSYINEIYGGGIVRDDAGRYIMALILPMIQGTGNWAEASFFCFVLNDASRRDITLSLERLIHSYCKIISRRFGT</sequence>
<dbReference type="SUPFAM" id="SSF56672">
    <property type="entry name" value="DNA/RNA polymerases"/>
    <property type="match status" value="1"/>
</dbReference>
<dbReference type="InterPro" id="IPR001969">
    <property type="entry name" value="Aspartic_peptidase_AS"/>
</dbReference>
<dbReference type="InterPro" id="IPR043502">
    <property type="entry name" value="DNA/RNA_pol_sf"/>
</dbReference>
<name>A0A1S4BKQ5_TOBAC</name>
<reference evidence="10" key="2">
    <citation type="submission" date="2025-08" db="UniProtKB">
        <authorList>
            <consortium name="RefSeq"/>
        </authorList>
    </citation>
    <scope>IDENTIFICATION</scope>
    <source>
        <tissue evidence="10">Leaf</tissue>
    </source>
</reference>
<dbReference type="InterPro" id="IPR000477">
    <property type="entry name" value="RT_dom"/>
</dbReference>
<dbReference type="Gene3D" id="3.10.10.10">
    <property type="entry name" value="HIV Type 1 Reverse Transcriptase, subunit A, domain 1"/>
    <property type="match status" value="1"/>
</dbReference>
<keyword evidence="2" id="KW-0645">Protease</keyword>
<evidence type="ECO:0000256" key="6">
    <source>
        <dbReference type="ARBA" id="ARBA00022759"/>
    </source>
</evidence>
<dbReference type="InterPro" id="IPR021109">
    <property type="entry name" value="Peptidase_aspartic_dom_sf"/>
</dbReference>